<gene>
    <name evidence="1" type="ORF">OH76DRAFT_1196963</name>
</gene>
<dbReference type="InterPro" id="IPR032675">
    <property type="entry name" value="LRR_dom_sf"/>
</dbReference>
<dbReference type="InterPro" id="IPR036047">
    <property type="entry name" value="F-box-like_dom_sf"/>
</dbReference>
<keyword evidence="2" id="KW-1185">Reference proteome</keyword>
<dbReference type="Gene3D" id="3.80.10.10">
    <property type="entry name" value="Ribonuclease Inhibitor"/>
    <property type="match status" value="1"/>
</dbReference>
<dbReference type="OrthoDB" id="2763859at2759"/>
<proteinExistence type="predicted"/>
<name>A0A371CTC1_9APHY</name>
<reference evidence="1 2" key="1">
    <citation type="journal article" date="2018" name="Biotechnol. Biofuels">
        <title>Integrative visual omics of the white-rot fungus Polyporus brumalis exposes the biotechnological potential of its oxidative enzymes for delignifying raw plant biomass.</title>
        <authorList>
            <person name="Miyauchi S."/>
            <person name="Rancon A."/>
            <person name="Drula E."/>
            <person name="Hage H."/>
            <person name="Chaduli D."/>
            <person name="Favel A."/>
            <person name="Grisel S."/>
            <person name="Henrissat B."/>
            <person name="Herpoel-Gimbert I."/>
            <person name="Ruiz-Duenas F.J."/>
            <person name="Chevret D."/>
            <person name="Hainaut M."/>
            <person name="Lin J."/>
            <person name="Wang M."/>
            <person name="Pangilinan J."/>
            <person name="Lipzen A."/>
            <person name="Lesage-Meessen L."/>
            <person name="Navarro D."/>
            <person name="Riley R."/>
            <person name="Grigoriev I.V."/>
            <person name="Zhou S."/>
            <person name="Raouche S."/>
            <person name="Rosso M.N."/>
        </authorList>
    </citation>
    <scope>NUCLEOTIDE SEQUENCE [LARGE SCALE GENOMIC DNA]</scope>
    <source>
        <strain evidence="1 2">BRFM 1820</strain>
    </source>
</reference>
<dbReference type="EMBL" id="KZ857463">
    <property type="protein sequence ID" value="RDX43521.1"/>
    <property type="molecule type" value="Genomic_DNA"/>
</dbReference>
<dbReference type="SUPFAM" id="SSF52047">
    <property type="entry name" value="RNI-like"/>
    <property type="match status" value="1"/>
</dbReference>
<evidence type="ECO:0000313" key="1">
    <source>
        <dbReference type="EMBL" id="RDX43521.1"/>
    </source>
</evidence>
<organism evidence="1 2">
    <name type="scientific">Lentinus brumalis</name>
    <dbReference type="NCBI Taxonomy" id="2498619"/>
    <lineage>
        <taxon>Eukaryota</taxon>
        <taxon>Fungi</taxon>
        <taxon>Dikarya</taxon>
        <taxon>Basidiomycota</taxon>
        <taxon>Agaricomycotina</taxon>
        <taxon>Agaricomycetes</taxon>
        <taxon>Polyporales</taxon>
        <taxon>Polyporaceae</taxon>
        <taxon>Lentinus</taxon>
    </lineage>
</organism>
<accession>A0A371CTC1</accession>
<dbReference type="AlphaFoldDB" id="A0A371CTC1"/>
<evidence type="ECO:0008006" key="3">
    <source>
        <dbReference type="Google" id="ProtNLM"/>
    </source>
</evidence>
<protein>
    <recommendedName>
        <fullName evidence="3">F-box domain-containing protein</fullName>
    </recommendedName>
</protein>
<evidence type="ECO:0000313" key="2">
    <source>
        <dbReference type="Proteomes" id="UP000256964"/>
    </source>
</evidence>
<dbReference type="CDD" id="cd09917">
    <property type="entry name" value="F-box_SF"/>
    <property type="match status" value="1"/>
</dbReference>
<sequence length="507" mass="56135">MAKVCHLCGLPVDVLLHIAPFLDCADILCLTETSKAFHDILLPESVKRAGTSPIYRAKIHAFHRFLRIGDDSGRSRVCWLRSFAYCPKLQRNAQSLPLRHLDAGTAEGAHLTLDILRHASNITSLSLHSLVGFDPGQLRLVLTNMVGLTYIDFRRVPRQGVHDDTLLNTTAALRTVSLSMVSPDYAPIRNPATDASPMLRTCATIQVLSLQYVRLLARSGPFPAVRSLYLRSYHLPEGVSTLVTLFPAVRELCLNDHYLAETLQGPLTGHETPWSEVQSLRERNRAWQLTHGSWHALDHLSVDKADTGYALGLMCRVDRLDVRYVDGTGPGIFATLLEDVRPHRFGFRGYHFSPYFKCQTLANLGPLTPLATAPSVTHLVCWTVDDALVYLELDAIVANIGQHLRSGTVTHICLHIRSTVRPESSGLQLHAPQLAADMYKSSLRKTVDAIVALVQSIRCVLVEFGGLGMKGGMVGNDGLWKDLNDMESRLVMKEEGLQDRSGGYPRS</sequence>
<dbReference type="SUPFAM" id="SSF81383">
    <property type="entry name" value="F-box domain"/>
    <property type="match status" value="1"/>
</dbReference>
<dbReference type="Proteomes" id="UP000256964">
    <property type="component" value="Unassembled WGS sequence"/>
</dbReference>